<sequence>MRTARIGAALLAATSAVGIGVGAMVWAPSTTSWTAGPARTTIAAPAPIATTHPADPALAAEPGLLGADLAADEQTLRDPGASEAARSAAAHRQQVAYRTIGRHPEWDAMVRSKIPAQLQGFYDLNIDARRHLTALGGGGAKDTLPAWHIVPPTPADELLGDYRAAEAATGVGWNYLAAINFVETAFGRINGVSTAGAQGPMQFLPSTFAGYGNGGDINSPHDSIIAAGRMLAANGFASNPDQAIYAYNHSSHYVAAVNDYAAAMANDPAAFGDYHRWDVYYVTSSGDVLLPVGYYAAQRIPVSEYLATHPQ</sequence>
<dbReference type="EMBL" id="MVHT01000020">
    <property type="protein sequence ID" value="ORB07179.1"/>
    <property type="molecule type" value="Genomic_DNA"/>
</dbReference>
<gene>
    <name evidence="2" type="ORF">BST27_09685</name>
</gene>
<dbReference type="InterPro" id="IPR023346">
    <property type="entry name" value="Lysozyme-like_dom_sf"/>
</dbReference>
<proteinExistence type="predicted"/>
<dbReference type="Gene3D" id="1.10.530.10">
    <property type="match status" value="1"/>
</dbReference>
<name>A0A1E3SC20_MYCIE</name>
<dbReference type="RefSeq" id="WP_069420157.1">
    <property type="nucleotide sequence ID" value="NZ_CBCRZH010000089.1"/>
</dbReference>
<dbReference type="Proteomes" id="UP000192739">
    <property type="component" value="Unassembled WGS sequence"/>
</dbReference>
<keyword evidence="3" id="KW-1185">Reference proteome</keyword>
<dbReference type="CDD" id="cd13399">
    <property type="entry name" value="Slt35-like"/>
    <property type="match status" value="1"/>
</dbReference>
<dbReference type="InterPro" id="IPR008258">
    <property type="entry name" value="Transglycosylase_SLT_dom_1"/>
</dbReference>
<evidence type="ECO:0000313" key="3">
    <source>
        <dbReference type="Proteomes" id="UP000192739"/>
    </source>
</evidence>
<dbReference type="AlphaFoldDB" id="A0A1E3SC20"/>
<protein>
    <submittedName>
        <fullName evidence="2">Lytic transglycosylase</fullName>
    </submittedName>
</protein>
<comment type="caution">
    <text evidence="2">The sequence shown here is derived from an EMBL/GenBank/DDBJ whole genome shotgun (WGS) entry which is preliminary data.</text>
</comment>
<dbReference type="Pfam" id="PF01464">
    <property type="entry name" value="SLT"/>
    <property type="match status" value="1"/>
</dbReference>
<accession>A0A1E3SC20</accession>
<feature type="domain" description="Transglycosylase SLT" evidence="1">
    <location>
        <begin position="164"/>
        <end position="258"/>
    </location>
</feature>
<dbReference type="STRING" id="28445.BHQ20_16125"/>
<dbReference type="OrthoDB" id="9796191at2"/>
<evidence type="ECO:0000313" key="2">
    <source>
        <dbReference type="EMBL" id="ORB07179.1"/>
    </source>
</evidence>
<evidence type="ECO:0000259" key="1">
    <source>
        <dbReference type="Pfam" id="PF01464"/>
    </source>
</evidence>
<organism evidence="2 3">
    <name type="scientific">Mycobacterium intermedium</name>
    <dbReference type="NCBI Taxonomy" id="28445"/>
    <lineage>
        <taxon>Bacteria</taxon>
        <taxon>Bacillati</taxon>
        <taxon>Actinomycetota</taxon>
        <taxon>Actinomycetes</taxon>
        <taxon>Mycobacteriales</taxon>
        <taxon>Mycobacteriaceae</taxon>
        <taxon>Mycobacterium</taxon>
        <taxon>Mycobacterium simiae complex</taxon>
    </lineage>
</organism>
<dbReference type="SUPFAM" id="SSF53955">
    <property type="entry name" value="Lysozyme-like"/>
    <property type="match status" value="1"/>
</dbReference>
<reference evidence="2 3" key="1">
    <citation type="submission" date="2017-02" db="EMBL/GenBank/DDBJ databases">
        <title>The new phylogeny of genus Mycobacterium.</title>
        <authorList>
            <person name="Tortoli E."/>
            <person name="Trovato A."/>
            <person name="Cirillo D.M."/>
        </authorList>
    </citation>
    <scope>NUCLEOTIDE SEQUENCE [LARGE SCALE GENOMIC DNA]</scope>
    <source>
        <strain evidence="2 3">DSM 44049</strain>
    </source>
</reference>